<dbReference type="Proteomes" id="UP001603857">
    <property type="component" value="Unassembled WGS sequence"/>
</dbReference>
<accession>A0ABD1LFA1</accession>
<organism evidence="2 3">
    <name type="scientific">Flemingia macrophylla</name>
    <dbReference type="NCBI Taxonomy" id="520843"/>
    <lineage>
        <taxon>Eukaryota</taxon>
        <taxon>Viridiplantae</taxon>
        <taxon>Streptophyta</taxon>
        <taxon>Embryophyta</taxon>
        <taxon>Tracheophyta</taxon>
        <taxon>Spermatophyta</taxon>
        <taxon>Magnoliopsida</taxon>
        <taxon>eudicotyledons</taxon>
        <taxon>Gunneridae</taxon>
        <taxon>Pentapetalae</taxon>
        <taxon>rosids</taxon>
        <taxon>fabids</taxon>
        <taxon>Fabales</taxon>
        <taxon>Fabaceae</taxon>
        <taxon>Papilionoideae</taxon>
        <taxon>50 kb inversion clade</taxon>
        <taxon>NPAAA clade</taxon>
        <taxon>indigoferoid/millettioid clade</taxon>
        <taxon>Phaseoleae</taxon>
        <taxon>Flemingia</taxon>
    </lineage>
</organism>
<proteinExistence type="predicted"/>
<keyword evidence="3" id="KW-1185">Reference proteome</keyword>
<feature type="compositionally biased region" description="Basic and acidic residues" evidence="1">
    <location>
        <begin position="44"/>
        <end position="55"/>
    </location>
</feature>
<feature type="region of interest" description="Disordered" evidence="1">
    <location>
        <begin position="34"/>
        <end position="55"/>
    </location>
</feature>
<reference evidence="2 3" key="1">
    <citation type="submission" date="2024-08" db="EMBL/GenBank/DDBJ databases">
        <title>Insights into the chromosomal genome structure of Flemingia macrophylla.</title>
        <authorList>
            <person name="Ding Y."/>
            <person name="Zhao Y."/>
            <person name="Bi W."/>
            <person name="Wu M."/>
            <person name="Zhao G."/>
            <person name="Gong Y."/>
            <person name="Li W."/>
            <person name="Zhang P."/>
        </authorList>
    </citation>
    <scope>NUCLEOTIDE SEQUENCE [LARGE SCALE GENOMIC DNA]</scope>
    <source>
        <strain evidence="2">DYQJB</strain>
        <tissue evidence="2">Leaf</tissue>
    </source>
</reference>
<evidence type="ECO:0000313" key="2">
    <source>
        <dbReference type="EMBL" id="KAL2322192.1"/>
    </source>
</evidence>
<evidence type="ECO:0000313" key="3">
    <source>
        <dbReference type="Proteomes" id="UP001603857"/>
    </source>
</evidence>
<gene>
    <name evidence="2" type="ORF">Fmac_026571</name>
</gene>
<comment type="caution">
    <text evidence="2">The sequence shown here is derived from an EMBL/GenBank/DDBJ whole genome shotgun (WGS) entry which is preliminary data.</text>
</comment>
<dbReference type="AlphaFoldDB" id="A0ABD1LFA1"/>
<name>A0ABD1LFA1_9FABA</name>
<protein>
    <submittedName>
        <fullName evidence="2">Uncharacterized protein</fullName>
    </submittedName>
</protein>
<sequence length="55" mass="6170">MVKAFGACRLLSETTAQVIDNYLETTIRDTSIDSLSGPEPLSTFEKDRAWHVPEE</sequence>
<dbReference type="EMBL" id="JBGMDY010000009">
    <property type="protein sequence ID" value="KAL2322192.1"/>
    <property type="molecule type" value="Genomic_DNA"/>
</dbReference>
<evidence type="ECO:0000256" key="1">
    <source>
        <dbReference type="SAM" id="MobiDB-lite"/>
    </source>
</evidence>